<dbReference type="Pfam" id="PF04082">
    <property type="entry name" value="Fungal_trans"/>
    <property type="match status" value="1"/>
</dbReference>
<evidence type="ECO:0000256" key="3">
    <source>
        <dbReference type="ARBA" id="ARBA00023015"/>
    </source>
</evidence>
<evidence type="ECO:0000256" key="6">
    <source>
        <dbReference type="SAM" id="MobiDB-lite"/>
    </source>
</evidence>
<evidence type="ECO:0000313" key="9">
    <source>
        <dbReference type="Proteomes" id="UP001556367"/>
    </source>
</evidence>
<feature type="domain" description="Xylanolytic transcriptional activator regulatory" evidence="7">
    <location>
        <begin position="287"/>
        <end position="447"/>
    </location>
</feature>
<sequence length="823" mass="87280">MGRADDCEYDERAQKSRTQKLQEKMVFLEGRLRELETSESIVLDPRSTSGSSTVHRETSVAASVTSGPDYQTGFRFSPAASTSSSVPTLSRSTPSADSSASPAASIDLAAHFAPPHSLPPNASDTQLSSDLVLASSANSLDPEAQAVAWLANAMGVEQSFPFHETADFTGFPTGFPAHAEDRVGKHDAQCFDIDGLMAYFEEEAGPEYRFGTEATGGSTSALGSGFTPDARIEPGSGNHVSTVADDPLQSLSPELKRTLLASFAAHRHQCWFDSDVSRFEAIIDNPGHPQQSSEIPHPALTTAVYLLGCAFASASSFDKEDPLSVPPSLEGALLTRAQREVHAALAGADRLVDVVRASALVAAYLYARGRTLEGYTHAFAGARLAAALGLHRMHAGGTVLQLAGFGSEVPLAEPRDMAEWHERVSAFWQAFAVDRCWSVALGLPVGLPHGETPSERIVTPWLSNARSETESGLYGASSELYMPALKAKAAAFYERTSQLPTNDPAAIEPITAALHAFAQCLTPSRELEPWRNSPARVDPDLILVHTLVHISFIQIHNSSTPCGAETLTTSVSSPRAPGAAPSGTLASQPASQTSTALSLGTPLAQGPTVPSALASASAIVALAQQLADTDFLFLDPIISVCWSHAATAWCQAMEADKAREQQIGVGSTGYWDAAEQGLDILIYSLRKLSACFPIARYLIVAERERTKLQAALNNSGIDGSLKPTTALHAVGQPVEDPANLEHQATSGRHPDGADITFGPGGGFQAESTHGENGRWDEEAMGSRGESVTWGTLTPWDSSYSGFDWPTATHHWGMTSPVGSTPIC</sequence>
<evidence type="ECO:0000313" key="8">
    <source>
        <dbReference type="EMBL" id="KAL0947589.1"/>
    </source>
</evidence>
<feature type="region of interest" description="Disordered" evidence="6">
    <location>
        <begin position="1"/>
        <end position="21"/>
    </location>
</feature>
<dbReference type="PANTHER" id="PTHR47338">
    <property type="entry name" value="ZN(II)2CYS6 TRANSCRIPTION FACTOR (EUROFUNG)-RELATED"/>
    <property type="match status" value="1"/>
</dbReference>
<dbReference type="EMBL" id="JASNQZ010000015">
    <property type="protein sequence ID" value="KAL0947589.1"/>
    <property type="molecule type" value="Genomic_DNA"/>
</dbReference>
<proteinExistence type="predicted"/>
<feature type="compositionally biased region" description="Basic and acidic residues" evidence="6">
    <location>
        <begin position="1"/>
        <end position="14"/>
    </location>
</feature>
<evidence type="ECO:0000256" key="2">
    <source>
        <dbReference type="ARBA" id="ARBA00022723"/>
    </source>
</evidence>
<keyword evidence="2" id="KW-0479">Metal-binding</keyword>
<feature type="compositionally biased region" description="Polar residues" evidence="6">
    <location>
        <begin position="564"/>
        <end position="573"/>
    </location>
</feature>
<dbReference type="InterPro" id="IPR007219">
    <property type="entry name" value="XnlR_reg_dom"/>
</dbReference>
<evidence type="ECO:0000259" key="7">
    <source>
        <dbReference type="Pfam" id="PF04082"/>
    </source>
</evidence>
<accession>A0ABR3IWH1</accession>
<reference evidence="9" key="1">
    <citation type="submission" date="2024-06" db="EMBL/GenBank/DDBJ databases">
        <title>Multi-omics analyses provide insights into the biosynthesis of the anticancer antibiotic pleurotin in Hohenbuehelia grisea.</title>
        <authorList>
            <person name="Weaver J.A."/>
            <person name="Alberti F."/>
        </authorList>
    </citation>
    <scope>NUCLEOTIDE SEQUENCE [LARGE SCALE GENOMIC DNA]</scope>
    <source>
        <strain evidence="9">T-177</strain>
    </source>
</reference>
<feature type="compositionally biased region" description="Polar residues" evidence="6">
    <location>
        <begin position="60"/>
        <end position="69"/>
    </location>
</feature>
<dbReference type="PANTHER" id="PTHR47338:SF29">
    <property type="entry name" value="ZN(2)-C6 FUNGAL-TYPE DOMAIN-CONTAINING PROTEIN"/>
    <property type="match status" value="1"/>
</dbReference>
<comment type="caution">
    <text evidence="8">The sequence shown here is derived from an EMBL/GenBank/DDBJ whole genome shotgun (WGS) entry which is preliminary data.</text>
</comment>
<evidence type="ECO:0000256" key="5">
    <source>
        <dbReference type="ARBA" id="ARBA00023242"/>
    </source>
</evidence>
<keyword evidence="9" id="KW-1185">Reference proteome</keyword>
<keyword evidence="5" id="KW-0539">Nucleus</keyword>
<organism evidence="8 9">
    <name type="scientific">Hohenbuehelia grisea</name>
    <dbReference type="NCBI Taxonomy" id="104357"/>
    <lineage>
        <taxon>Eukaryota</taxon>
        <taxon>Fungi</taxon>
        <taxon>Dikarya</taxon>
        <taxon>Basidiomycota</taxon>
        <taxon>Agaricomycotina</taxon>
        <taxon>Agaricomycetes</taxon>
        <taxon>Agaricomycetidae</taxon>
        <taxon>Agaricales</taxon>
        <taxon>Pleurotineae</taxon>
        <taxon>Pleurotaceae</taxon>
        <taxon>Hohenbuehelia</taxon>
    </lineage>
</organism>
<feature type="region of interest" description="Disordered" evidence="6">
    <location>
        <begin position="757"/>
        <end position="783"/>
    </location>
</feature>
<keyword evidence="3" id="KW-0805">Transcription regulation</keyword>
<dbReference type="Proteomes" id="UP001556367">
    <property type="component" value="Unassembled WGS sequence"/>
</dbReference>
<feature type="compositionally biased region" description="Low complexity" evidence="6">
    <location>
        <begin position="77"/>
        <end position="102"/>
    </location>
</feature>
<protein>
    <recommendedName>
        <fullName evidence="7">Xylanolytic transcriptional activator regulatory domain-containing protein</fullName>
    </recommendedName>
</protein>
<name>A0ABR3IWH1_9AGAR</name>
<evidence type="ECO:0000256" key="4">
    <source>
        <dbReference type="ARBA" id="ARBA00023163"/>
    </source>
</evidence>
<comment type="subcellular location">
    <subcellularLocation>
        <location evidence="1">Nucleus</location>
    </subcellularLocation>
</comment>
<dbReference type="InterPro" id="IPR050815">
    <property type="entry name" value="TF_fung"/>
</dbReference>
<feature type="region of interest" description="Disordered" evidence="6">
    <location>
        <begin position="564"/>
        <end position="591"/>
    </location>
</feature>
<keyword evidence="4" id="KW-0804">Transcription</keyword>
<evidence type="ECO:0000256" key="1">
    <source>
        <dbReference type="ARBA" id="ARBA00004123"/>
    </source>
</evidence>
<dbReference type="CDD" id="cd12148">
    <property type="entry name" value="fungal_TF_MHR"/>
    <property type="match status" value="1"/>
</dbReference>
<feature type="compositionally biased region" description="Basic and acidic residues" evidence="6">
    <location>
        <begin position="768"/>
        <end position="777"/>
    </location>
</feature>
<gene>
    <name evidence="8" type="ORF">HGRIS_013678</name>
</gene>
<feature type="region of interest" description="Disordered" evidence="6">
    <location>
        <begin position="37"/>
        <end position="102"/>
    </location>
</feature>